<keyword evidence="15" id="KW-1185">Reference proteome</keyword>
<dbReference type="FunFam" id="3.40.50.300:FF:000225">
    <property type="entry name" value="Thymidylate kinase"/>
    <property type="match status" value="1"/>
</dbReference>
<name>A0A1R1SJX1_9ACTN</name>
<dbReference type="PROSITE" id="PS01331">
    <property type="entry name" value="THYMIDYLATE_KINASE"/>
    <property type="match status" value="1"/>
</dbReference>
<dbReference type="GO" id="GO:0006233">
    <property type="term" value="P:dTDP biosynthetic process"/>
    <property type="evidence" value="ECO:0007669"/>
    <property type="project" value="InterPro"/>
</dbReference>
<evidence type="ECO:0000256" key="3">
    <source>
        <dbReference type="ARBA" id="ARBA00017144"/>
    </source>
</evidence>
<feature type="domain" description="Thymidylate kinase-like" evidence="13">
    <location>
        <begin position="237"/>
        <end position="422"/>
    </location>
</feature>
<evidence type="ECO:0000313" key="14">
    <source>
        <dbReference type="EMBL" id="OMI38527.1"/>
    </source>
</evidence>
<dbReference type="PANTHER" id="PTHR10344">
    <property type="entry name" value="THYMIDYLATE KINASE"/>
    <property type="match status" value="1"/>
</dbReference>
<evidence type="ECO:0000256" key="12">
    <source>
        <dbReference type="SAM" id="Phobius"/>
    </source>
</evidence>
<keyword evidence="12" id="KW-1133">Transmembrane helix</keyword>
<dbReference type="CDD" id="cd01672">
    <property type="entry name" value="TMPK"/>
    <property type="match status" value="1"/>
</dbReference>
<dbReference type="InterPro" id="IPR027417">
    <property type="entry name" value="P-loop_NTPase"/>
</dbReference>
<dbReference type="EMBL" id="ASQP01000224">
    <property type="protein sequence ID" value="OMI38527.1"/>
    <property type="molecule type" value="Genomic_DNA"/>
</dbReference>
<comment type="caution">
    <text evidence="14">The sequence shown here is derived from an EMBL/GenBank/DDBJ whole genome shotgun (WGS) entry which is preliminary data.</text>
</comment>
<organism evidence="14 15">
    <name type="scientific">Streptomyces sparsogenes DSM 40356</name>
    <dbReference type="NCBI Taxonomy" id="1331668"/>
    <lineage>
        <taxon>Bacteria</taxon>
        <taxon>Bacillati</taxon>
        <taxon>Actinomycetota</taxon>
        <taxon>Actinomycetes</taxon>
        <taxon>Kitasatosporales</taxon>
        <taxon>Streptomycetaceae</taxon>
        <taxon>Streptomyces</taxon>
    </lineage>
</organism>
<dbReference type="SUPFAM" id="SSF103473">
    <property type="entry name" value="MFS general substrate transporter"/>
    <property type="match status" value="1"/>
</dbReference>
<feature type="transmembrane region" description="Helical" evidence="12">
    <location>
        <begin position="47"/>
        <end position="68"/>
    </location>
</feature>
<sequence length="543" mass="58470">PRRAPAPTRAAPAPSRCWSWACGAVAAAIAAAVGVAALQAADLGGGPVGFSLLVLALTGGPAVGIRWAPKVLPGLSRRRLLALAIALTGLALLVAGLVHDTTTVMLIAVVAGVSAGVAANIGHTLLDQESEDSRRTRTTEHLHAVVRVLVGLGAVVAPLLAAVIGPHRLGSGDFVFAHGGAAFTLMLVGALLLPVAALVLGKTDDRQGVPLRHDLREALRGADPVEAPAPTGFFIVVEGGDGAGKTTQVEALAEWIRAKGHEVVVTREPGATAIGKRLRSILLDVSSAGISHRAEALLYAADRAEHVDTVVRPALERGAVVISDRYIDSSVAYQGAGRDLAPTEIARISRWATGGLVPHLTVLLDVSPETARERFTEAPDRLESEPAEFHQRVRAGFLTLAAADPARYLVVDAGQLPEAVTAAVRHRLDRMLPLSEAEVKAQEEARRKAEEEARRKAEEEARRKAEEERLERERQEALAKARAEEEERKRRELEEARQREAERQAEEARKRAEDARRRAEEERKRIEAEDRARAAEEERRRRQ</sequence>
<evidence type="ECO:0000256" key="10">
    <source>
        <dbReference type="ARBA" id="ARBA00057735"/>
    </source>
</evidence>
<dbReference type="Proteomes" id="UP000186168">
    <property type="component" value="Unassembled WGS sequence"/>
</dbReference>
<protein>
    <recommendedName>
        <fullName evidence="3">Thymidylate kinase</fullName>
        <ecNumber evidence="2">2.7.4.9</ecNumber>
    </recommendedName>
</protein>
<dbReference type="InterPro" id="IPR018095">
    <property type="entry name" value="Thymidylate_kin_CS"/>
</dbReference>
<dbReference type="GO" id="GO:0005829">
    <property type="term" value="C:cytosol"/>
    <property type="evidence" value="ECO:0007669"/>
    <property type="project" value="TreeGrafter"/>
</dbReference>
<feature type="transmembrane region" description="Helical" evidence="12">
    <location>
        <begin position="176"/>
        <end position="200"/>
    </location>
</feature>
<evidence type="ECO:0000256" key="2">
    <source>
        <dbReference type="ARBA" id="ARBA00012980"/>
    </source>
</evidence>
<comment type="catalytic activity">
    <reaction evidence="9">
        <text>dTMP + ATP = dTDP + ADP</text>
        <dbReference type="Rhea" id="RHEA:13517"/>
        <dbReference type="ChEBI" id="CHEBI:30616"/>
        <dbReference type="ChEBI" id="CHEBI:58369"/>
        <dbReference type="ChEBI" id="CHEBI:63528"/>
        <dbReference type="ChEBI" id="CHEBI:456216"/>
        <dbReference type="EC" id="2.7.4.9"/>
    </reaction>
</comment>
<keyword evidence="7 14" id="KW-0418">Kinase</keyword>
<dbReference type="InterPro" id="IPR018094">
    <property type="entry name" value="Thymidylate_kinase"/>
</dbReference>
<feature type="transmembrane region" description="Helical" evidence="12">
    <location>
        <begin position="80"/>
        <end position="98"/>
    </location>
</feature>
<evidence type="ECO:0000256" key="6">
    <source>
        <dbReference type="ARBA" id="ARBA00022741"/>
    </source>
</evidence>
<dbReference type="GO" id="GO:0006235">
    <property type="term" value="P:dTTP biosynthetic process"/>
    <property type="evidence" value="ECO:0007669"/>
    <property type="project" value="TreeGrafter"/>
</dbReference>
<feature type="transmembrane region" description="Helical" evidence="12">
    <location>
        <begin position="104"/>
        <end position="123"/>
    </location>
</feature>
<feature type="transmembrane region" description="Helical" evidence="12">
    <location>
        <begin position="144"/>
        <end position="164"/>
    </location>
</feature>
<dbReference type="GO" id="GO:0004798">
    <property type="term" value="F:dTMP kinase activity"/>
    <property type="evidence" value="ECO:0007669"/>
    <property type="project" value="UniProtKB-EC"/>
</dbReference>
<dbReference type="Gene3D" id="3.40.50.300">
    <property type="entry name" value="P-loop containing nucleotide triphosphate hydrolases"/>
    <property type="match status" value="1"/>
</dbReference>
<proteinExistence type="inferred from homology"/>
<keyword evidence="12" id="KW-0472">Membrane</keyword>
<keyword evidence="4" id="KW-0808">Transferase</keyword>
<dbReference type="InterPro" id="IPR039430">
    <property type="entry name" value="Thymidylate_kin-like_dom"/>
</dbReference>
<evidence type="ECO:0000256" key="4">
    <source>
        <dbReference type="ARBA" id="ARBA00022679"/>
    </source>
</evidence>
<feature type="non-terminal residue" evidence="14">
    <location>
        <position position="1"/>
    </location>
</feature>
<feature type="region of interest" description="Disordered" evidence="11">
    <location>
        <begin position="461"/>
        <end position="543"/>
    </location>
</feature>
<dbReference type="EC" id="2.7.4.9" evidence="2"/>
<dbReference type="NCBIfam" id="TIGR00041">
    <property type="entry name" value="DTMP_kinase"/>
    <property type="match status" value="1"/>
</dbReference>
<accession>A0A1R1SJX1</accession>
<keyword evidence="12" id="KW-0812">Transmembrane</keyword>
<dbReference type="AlphaFoldDB" id="A0A1R1SJX1"/>
<dbReference type="HAMAP" id="MF_00165">
    <property type="entry name" value="Thymidylate_kinase"/>
    <property type="match status" value="1"/>
</dbReference>
<dbReference type="PANTHER" id="PTHR10344:SF4">
    <property type="entry name" value="UMP-CMP KINASE 2, MITOCHONDRIAL"/>
    <property type="match status" value="1"/>
</dbReference>
<evidence type="ECO:0000256" key="7">
    <source>
        <dbReference type="ARBA" id="ARBA00022777"/>
    </source>
</evidence>
<dbReference type="GO" id="GO:0005524">
    <property type="term" value="F:ATP binding"/>
    <property type="evidence" value="ECO:0007669"/>
    <property type="project" value="UniProtKB-KW"/>
</dbReference>
<comment type="similarity">
    <text evidence="1">Belongs to the thymidylate kinase family.</text>
</comment>
<gene>
    <name evidence="14" type="ORF">SPAR_15595</name>
</gene>
<evidence type="ECO:0000256" key="11">
    <source>
        <dbReference type="SAM" id="MobiDB-lite"/>
    </source>
</evidence>
<keyword evidence="5" id="KW-0545">Nucleotide biosynthesis</keyword>
<keyword evidence="6" id="KW-0547">Nucleotide-binding</keyword>
<feature type="non-terminal residue" evidence="14">
    <location>
        <position position="543"/>
    </location>
</feature>
<evidence type="ECO:0000259" key="13">
    <source>
        <dbReference type="Pfam" id="PF02223"/>
    </source>
</evidence>
<dbReference type="Gene3D" id="1.20.1250.20">
    <property type="entry name" value="MFS general substrate transporter like domains"/>
    <property type="match status" value="1"/>
</dbReference>
<reference evidence="14 15" key="1">
    <citation type="submission" date="2013-05" db="EMBL/GenBank/DDBJ databases">
        <title>Genome sequence of Streptomyces sparsogenes DSM 40356.</title>
        <authorList>
            <person name="Coyne S."/>
            <person name="Seebeck F.P."/>
        </authorList>
    </citation>
    <scope>NUCLEOTIDE SEQUENCE [LARGE SCALE GENOMIC DNA]</scope>
    <source>
        <strain evidence="14 15">DSM 40356</strain>
    </source>
</reference>
<evidence type="ECO:0000256" key="8">
    <source>
        <dbReference type="ARBA" id="ARBA00022840"/>
    </source>
</evidence>
<evidence type="ECO:0000256" key="1">
    <source>
        <dbReference type="ARBA" id="ARBA00009776"/>
    </source>
</evidence>
<keyword evidence="8" id="KW-0067">ATP-binding</keyword>
<dbReference type="GO" id="GO:0006227">
    <property type="term" value="P:dUDP biosynthetic process"/>
    <property type="evidence" value="ECO:0007669"/>
    <property type="project" value="TreeGrafter"/>
</dbReference>
<evidence type="ECO:0000313" key="15">
    <source>
        <dbReference type="Proteomes" id="UP000186168"/>
    </source>
</evidence>
<evidence type="ECO:0000256" key="9">
    <source>
        <dbReference type="ARBA" id="ARBA00048743"/>
    </source>
</evidence>
<dbReference type="Pfam" id="PF02223">
    <property type="entry name" value="Thymidylate_kin"/>
    <property type="match status" value="1"/>
</dbReference>
<evidence type="ECO:0000256" key="5">
    <source>
        <dbReference type="ARBA" id="ARBA00022727"/>
    </source>
</evidence>
<dbReference type="SUPFAM" id="SSF52540">
    <property type="entry name" value="P-loop containing nucleoside triphosphate hydrolases"/>
    <property type="match status" value="1"/>
</dbReference>
<feature type="transmembrane region" description="Helical" evidence="12">
    <location>
        <begin position="20"/>
        <end position="41"/>
    </location>
</feature>
<dbReference type="InterPro" id="IPR036259">
    <property type="entry name" value="MFS_trans_sf"/>
</dbReference>
<comment type="function">
    <text evidence="10">Phosphorylation of dTMP to form dTDP in both de novo and salvage pathways of dTTP synthesis.</text>
</comment>